<evidence type="ECO:0000313" key="3">
    <source>
        <dbReference type="EMBL" id="GAA3387291.1"/>
    </source>
</evidence>
<protein>
    <submittedName>
        <fullName evidence="3">Uncharacterized protein</fullName>
    </submittedName>
</protein>
<dbReference type="EMBL" id="BAAAYN010000017">
    <property type="protein sequence ID" value="GAA3387291.1"/>
    <property type="molecule type" value="Genomic_DNA"/>
</dbReference>
<evidence type="ECO:0000313" key="4">
    <source>
        <dbReference type="Proteomes" id="UP001501676"/>
    </source>
</evidence>
<feature type="transmembrane region" description="Helical" evidence="2">
    <location>
        <begin position="236"/>
        <end position="258"/>
    </location>
</feature>
<feature type="transmembrane region" description="Helical" evidence="2">
    <location>
        <begin position="278"/>
        <end position="302"/>
    </location>
</feature>
<feature type="transmembrane region" description="Helical" evidence="2">
    <location>
        <begin position="206"/>
        <end position="229"/>
    </location>
</feature>
<feature type="compositionally biased region" description="Low complexity" evidence="1">
    <location>
        <begin position="346"/>
        <end position="358"/>
    </location>
</feature>
<evidence type="ECO:0000256" key="2">
    <source>
        <dbReference type="SAM" id="Phobius"/>
    </source>
</evidence>
<feature type="transmembrane region" description="Helical" evidence="2">
    <location>
        <begin position="78"/>
        <end position="98"/>
    </location>
</feature>
<evidence type="ECO:0000256" key="1">
    <source>
        <dbReference type="SAM" id="MobiDB-lite"/>
    </source>
</evidence>
<keyword evidence="2" id="KW-1133">Transmembrane helix</keyword>
<sequence length="375" mass="38035">MIGAFGDLLGAYRFLGEIGMLHNALRSGDDTVENLDPGTALPTVFVLGGFSLGFALVSGLVAVLILRGSRLGLASLRGAIVVLLPARLLAYLATYIRYQEYVDAMPPQTRDPAYRSVIIGQVFGGGVGTAGVVAAVTVVLGAALVRWFRPRTDQWAAPAGAASVGSSAAAINTARILALVGTVVVLLVPVAWVRPLDGEAELPSEWSFVALVSGALAVGALVAAGITILARPGRLLFRWLALGALALVAAMEWVVTLWQSFYADAAYGAERIDGVAGAWTAAVGCGIVGSALLTGAVVALTVPPVPSAAGEATEGAAAGGVTVTRRADGSAPERIGEASPEPAWQAFPDADAPASAAPEQSGDATRTAEPGSGSR</sequence>
<feature type="region of interest" description="Disordered" evidence="1">
    <location>
        <begin position="319"/>
        <end position="375"/>
    </location>
</feature>
<feature type="transmembrane region" description="Helical" evidence="2">
    <location>
        <begin position="44"/>
        <end position="66"/>
    </location>
</feature>
<keyword evidence="2" id="KW-0812">Transmembrane</keyword>
<proteinExistence type="predicted"/>
<feature type="transmembrane region" description="Helical" evidence="2">
    <location>
        <begin position="118"/>
        <end position="145"/>
    </location>
</feature>
<dbReference type="Proteomes" id="UP001501676">
    <property type="component" value="Unassembled WGS sequence"/>
</dbReference>
<keyword evidence="4" id="KW-1185">Reference proteome</keyword>
<accession>A0ABP6SY66</accession>
<gene>
    <name evidence="3" type="ORF">GCM10020369_29270</name>
</gene>
<keyword evidence="2" id="KW-0472">Membrane</keyword>
<comment type="caution">
    <text evidence="3">The sequence shown here is derived from an EMBL/GenBank/DDBJ whole genome shotgun (WGS) entry which is preliminary data.</text>
</comment>
<name>A0ABP6SY66_9ACTN</name>
<reference evidence="4" key="1">
    <citation type="journal article" date="2019" name="Int. J. Syst. Evol. Microbiol.">
        <title>The Global Catalogue of Microorganisms (GCM) 10K type strain sequencing project: providing services to taxonomists for standard genome sequencing and annotation.</title>
        <authorList>
            <consortium name="The Broad Institute Genomics Platform"/>
            <consortium name="The Broad Institute Genome Sequencing Center for Infectious Disease"/>
            <person name="Wu L."/>
            <person name="Ma J."/>
        </authorList>
    </citation>
    <scope>NUCLEOTIDE SEQUENCE [LARGE SCALE GENOMIC DNA]</scope>
    <source>
        <strain evidence="4">JCM 9458</strain>
    </source>
</reference>
<organism evidence="3 4">
    <name type="scientific">Cryptosporangium minutisporangium</name>
    <dbReference type="NCBI Taxonomy" id="113569"/>
    <lineage>
        <taxon>Bacteria</taxon>
        <taxon>Bacillati</taxon>
        <taxon>Actinomycetota</taxon>
        <taxon>Actinomycetes</taxon>
        <taxon>Cryptosporangiales</taxon>
        <taxon>Cryptosporangiaceae</taxon>
        <taxon>Cryptosporangium</taxon>
    </lineage>
</organism>
<feature type="transmembrane region" description="Helical" evidence="2">
    <location>
        <begin position="176"/>
        <end position="194"/>
    </location>
</feature>